<evidence type="ECO:0000259" key="1">
    <source>
        <dbReference type="SMART" id="SM00670"/>
    </source>
</evidence>
<dbReference type="InterPro" id="IPR029060">
    <property type="entry name" value="PIN-like_dom_sf"/>
</dbReference>
<dbReference type="PANTHER" id="PTHR34610">
    <property type="entry name" value="SSL7007 PROTEIN"/>
    <property type="match status" value="1"/>
</dbReference>
<dbReference type="SMART" id="SM00670">
    <property type="entry name" value="PINc"/>
    <property type="match status" value="1"/>
</dbReference>
<organism evidence="2 3">
    <name type="scientific">Eiseniibacteriota bacterium</name>
    <dbReference type="NCBI Taxonomy" id="2212470"/>
    <lineage>
        <taxon>Bacteria</taxon>
        <taxon>Candidatus Eiseniibacteriota</taxon>
    </lineage>
</organism>
<dbReference type="PANTHER" id="PTHR34610:SF4">
    <property type="entry name" value="SLL8027 PROTEIN"/>
    <property type="match status" value="1"/>
</dbReference>
<evidence type="ECO:0000313" key="2">
    <source>
        <dbReference type="EMBL" id="MFC1573120.1"/>
    </source>
</evidence>
<feature type="domain" description="PIN" evidence="1">
    <location>
        <begin position="1"/>
        <end position="113"/>
    </location>
</feature>
<comment type="caution">
    <text evidence="2">The sequence shown here is derived from an EMBL/GenBank/DDBJ whole genome shotgun (WGS) entry which is preliminary data.</text>
</comment>
<sequence>MRVILDTDVFVSGVFFTGPPYRILQAWDEGRFQLVVSADILAEYHRVGKTLQNQFHGIDLDPILRGLLQRVLICQPRSLPEQVCDDPTDDMLLACALGGRCKIIISGDKHLLRVTGYRGIEVVRPRKFTDDYLQ</sequence>
<dbReference type="Gene3D" id="3.40.50.1010">
    <property type="entry name" value="5'-nuclease"/>
    <property type="match status" value="1"/>
</dbReference>
<dbReference type="InterPro" id="IPR002850">
    <property type="entry name" value="PIN_toxin-like"/>
</dbReference>
<dbReference type="Pfam" id="PF13470">
    <property type="entry name" value="PIN_3"/>
    <property type="match status" value="1"/>
</dbReference>
<evidence type="ECO:0000313" key="3">
    <source>
        <dbReference type="Proteomes" id="UP001593833"/>
    </source>
</evidence>
<reference evidence="2 3" key="1">
    <citation type="submission" date="2024-09" db="EMBL/GenBank/DDBJ databases">
        <authorList>
            <person name="D'Angelo T."/>
        </authorList>
    </citation>
    <scope>NUCLEOTIDE SEQUENCE [LARGE SCALE GENOMIC DNA]</scope>
    <source>
        <strain evidence="2">SAG AM-320-E07</strain>
    </source>
</reference>
<accession>A0ABV6YLA9</accession>
<dbReference type="EMBL" id="JBHPKH010000078">
    <property type="protein sequence ID" value="MFC1573120.1"/>
    <property type="molecule type" value="Genomic_DNA"/>
</dbReference>
<dbReference type="SUPFAM" id="SSF88723">
    <property type="entry name" value="PIN domain-like"/>
    <property type="match status" value="1"/>
</dbReference>
<keyword evidence="3" id="KW-1185">Reference proteome</keyword>
<gene>
    <name evidence="2" type="ORF">ACFL6M_05920</name>
</gene>
<protein>
    <submittedName>
        <fullName evidence="2">Toxin-antitoxin system toxin component, PIN family</fullName>
    </submittedName>
</protein>
<proteinExistence type="predicted"/>
<dbReference type="NCBIfam" id="TIGR00305">
    <property type="entry name" value="putative toxin-antitoxin system toxin component, PIN family"/>
    <property type="match status" value="1"/>
</dbReference>
<dbReference type="InterPro" id="IPR002716">
    <property type="entry name" value="PIN_dom"/>
</dbReference>
<dbReference type="Proteomes" id="UP001593833">
    <property type="component" value="Unassembled WGS sequence"/>
</dbReference>
<name>A0ABV6YLA9_UNCEI</name>